<reference evidence="1 2" key="2">
    <citation type="journal article" date="2022" name="Mol. Ecol. Resour.">
        <title>The genomes of chicory, endive, great burdock and yacon provide insights into Asteraceae paleo-polyploidization history and plant inulin production.</title>
        <authorList>
            <person name="Fan W."/>
            <person name="Wang S."/>
            <person name="Wang H."/>
            <person name="Wang A."/>
            <person name="Jiang F."/>
            <person name="Liu H."/>
            <person name="Zhao H."/>
            <person name="Xu D."/>
            <person name="Zhang Y."/>
        </authorList>
    </citation>
    <scope>NUCLEOTIDE SEQUENCE [LARGE SCALE GENOMIC DNA]</scope>
    <source>
        <strain evidence="2">cv. Yunnan</strain>
        <tissue evidence="1">Leaves</tissue>
    </source>
</reference>
<protein>
    <submittedName>
        <fullName evidence="1">Uncharacterized protein</fullName>
    </submittedName>
</protein>
<accession>A0ACB9BSL7</accession>
<dbReference type="EMBL" id="CM042039">
    <property type="protein sequence ID" value="KAI3724980.1"/>
    <property type="molecule type" value="Genomic_DNA"/>
</dbReference>
<name>A0ACB9BSL7_9ASTR</name>
<dbReference type="Proteomes" id="UP001056120">
    <property type="component" value="Linkage Group LG22"/>
</dbReference>
<comment type="caution">
    <text evidence="1">The sequence shown here is derived from an EMBL/GenBank/DDBJ whole genome shotgun (WGS) entry which is preliminary data.</text>
</comment>
<sequence length="179" mass="20565">MASTSTSTSPPNHSRTVRFEVFLSFRGEDTRHAFTDHLYHALLRAGLHTFRDNDEIDRGQELKPEIEAAIIESRASIIVLSKNYANSRWCLNELWLILEQRKKCGHFVLPIFYHVDPSDVRNQTGSFVIEESKGTVDDVRRWKEALTKVANLTGEVLSRSVIVALQMIKSYVTTKWFNV</sequence>
<evidence type="ECO:0000313" key="1">
    <source>
        <dbReference type="EMBL" id="KAI3724980.1"/>
    </source>
</evidence>
<organism evidence="1 2">
    <name type="scientific">Smallanthus sonchifolius</name>
    <dbReference type="NCBI Taxonomy" id="185202"/>
    <lineage>
        <taxon>Eukaryota</taxon>
        <taxon>Viridiplantae</taxon>
        <taxon>Streptophyta</taxon>
        <taxon>Embryophyta</taxon>
        <taxon>Tracheophyta</taxon>
        <taxon>Spermatophyta</taxon>
        <taxon>Magnoliopsida</taxon>
        <taxon>eudicotyledons</taxon>
        <taxon>Gunneridae</taxon>
        <taxon>Pentapetalae</taxon>
        <taxon>asterids</taxon>
        <taxon>campanulids</taxon>
        <taxon>Asterales</taxon>
        <taxon>Asteraceae</taxon>
        <taxon>Asteroideae</taxon>
        <taxon>Heliantheae alliance</taxon>
        <taxon>Millerieae</taxon>
        <taxon>Smallanthus</taxon>
    </lineage>
</organism>
<evidence type="ECO:0000313" key="2">
    <source>
        <dbReference type="Proteomes" id="UP001056120"/>
    </source>
</evidence>
<reference evidence="2" key="1">
    <citation type="journal article" date="2022" name="Mol. Ecol. Resour.">
        <title>The genomes of chicory, endive, great burdock and yacon provide insights into Asteraceae palaeo-polyploidization history and plant inulin production.</title>
        <authorList>
            <person name="Fan W."/>
            <person name="Wang S."/>
            <person name="Wang H."/>
            <person name="Wang A."/>
            <person name="Jiang F."/>
            <person name="Liu H."/>
            <person name="Zhao H."/>
            <person name="Xu D."/>
            <person name="Zhang Y."/>
        </authorList>
    </citation>
    <scope>NUCLEOTIDE SEQUENCE [LARGE SCALE GENOMIC DNA]</scope>
    <source>
        <strain evidence="2">cv. Yunnan</strain>
    </source>
</reference>
<proteinExistence type="predicted"/>
<gene>
    <name evidence="1" type="ORF">L1987_64749</name>
</gene>
<keyword evidence="2" id="KW-1185">Reference proteome</keyword>